<evidence type="ECO:0000256" key="1">
    <source>
        <dbReference type="PROSITE-ProRule" id="PRU00339"/>
    </source>
</evidence>
<keyword evidence="1" id="KW-0802">TPR repeat</keyword>
<dbReference type="Pfam" id="PF13374">
    <property type="entry name" value="TPR_10"/>
    <property type="match status" value="1"/>
</dbReference>
<organism evidence="2 3">
    <name type="scientific">Ktedonobacter racemifer DSM 44963</name>
    <dbReference type="NCBI Taxonomy" id="485913"/>
    <lineage>
        <taxon>Bacteria</taxon>
        <taxon>Bacillati</taxon>
        <taxon>Chloroflexota</taxon>
        <taxon>Ktedonobacteria</taxon>
        <taxon>Ktedonobacterales</taxon>
        <taxon>Ktedonobacteraceae</taxon>
        <taxon>Ktedonobacter</taxon>
    </lineage>
</organism>
<feature type="repeat" description="TPR" evidence="1">
    <location>
        <begin position="52"/>
        <end position="85"/>
    </location>
</feature>
<dbReference type="InterPro" id="IPR011990">
    <property type="entry name" value="TPR-like_helical_dom_sf"/>
</dbReference>
<dbReference type="SMART" id="SM00028">
    <property type="entry name" value="TPR"/>
    <property type="match status" value="2"/>
</dbReference>
<dbReference type="EMBL" id="ADVG01000003">
    <property type="protein sequence ID" value="EFH83187.1"/>
    <property type="molecule type" value="Genomic_DNA"/>
</dbReference>
<dbReference type="SUPFAM" id="SSF52096">
    <property type="entry name" value="ClpP/crotonase"/>
    <property type="match status" value="1"/>
</dbReference>
<comment type="caution">
    <text evidence="2">The sequence shown here is derived from an EMBL/GenBank/DDBJ whole genome shotgun (WGS) entry which is preliminary data.</text>
</comment>
<dbReference type="AlphaFoldDB" id="D6TYA7"/>
<dbReference type="Proteomes" id="UP000004508">
    <property type="component" value="Unassembled WGS sequence"/>
</dbReference>
<dbReference type="RefSeq" id="WP_007913715.1">
    <property type="nucleotide sequence ID" value="NZ_ADVG01000003.1"/>
</dbReference>
<dbReference type="STRING" id="485913.Krac_4124"/>
<evidence type="ECO:0000313" key="3">
    <source>
        <dbReference type="Proteomes" id="UP000004508"/>
    </source>
</evidence>
<sequence length="561" mass="64757">MLPELQLLTLTIYSPMLPSQLLERVRQHIQRGEETETIVLLASYMEENPFHGDLWHVLGRYYEEAREYEQAIDAYQKAIECGNRWSGDTEYHLASTLMHQGKDKEAVSWLEKALRISFRLLPELESDNLWEPLRSNERNGSLFAPRLSPTLDRITGWRADLAYMARRMEQGHYDLFGRETPLSREVWQAVIADLDQHIPTLEDHEIVVELMRIVALAGDGHTNLFPFGVEQGYLAEQKGLFDYAPVMFYLFEDGLFVRGAKQEYKETVGARVLRIGSVTAEEALERIKPLVFNDNIMQIKRQGPLLLSCPAIAHALGISESREYLDVQLQQEMKEPFNVRLHKNADIPPWFVWLSVEPENWVSMCDGALPRPLWLKQSELYWFEYLEDQQIVYCQYNGVQNMKEESLATFSERLFAFIEGHEVRALVLDLRRNGGGDLTTYRPLLHGIIQNRKVNRWGSLFALIGRHTFSAAQHFINQLDTHTEVTFVGECSGSRPQFVGEGNPFRLPYSGLDVNISNRFWQGTFALDGRLWIAPHIRAEFTSHDYRANRDPALEAILAEL</sequence>
<dbReference type="SUPFAM" id="SSF48452">
    <property type="entry name" value="TPR-like"/>
    <property type="match status" value="1"/>
</dbReference>
<dbReference type="InterPro" id="IPR019734">
    <property type="entry name" value="TPR_rpt"/>
</dbReference>
<dbReference type="InterPro" id="IPR029045">
    <property type="entry name" value="ClpP/crotonase-like_dom_sf"/>
</dbReference>
<dbReference type="Pfam" id="PF13181">
    <property type="entry name" value="TPR_8"/>
    <property type="match status" value="1"/>
</dbReference>
<dbReference type="Gene3D" id="3.90.226.10">
    <property type="entry name" value="2-enoyl-CoA Hydratase, Chain A, domain 1"/>
    <property type="match status" value="2"/>
</dbReference>
<dbReference type="OrthoDB" id="5480566at2"/>
<accession>D6TYA7</accession>
<proteinExistence type="predicted"/>
<reference evidence="2 3" key="1">
    <citation type="journal article" date="2011" name="Stand. Genomic Sci.">
        <title>Non-contiguous finished genome sequence and contextual data of the filamentous soil bacterium Ktedonobacter racemifer type strain (SOSP1-21).</title>
        <authorList>
            <person name="Chang Y.J."/>
            <person name="Land M."/>
            <person name="Hauser L."/>
            <person name="Chertkov O."/>
            <person name="Del Rio T.G."/>
            <person name="Nolan M."/>
            <person name="Copeland A."/>
            <person name="Tice H."/>
            <person name="Cheng J.F."/>
            <person name="Lucas S."/>
            <person name="Han C."/>
            <person name="Goodwin L."/>
            <person name="Pitluck S."/>
            <person name="Ivanova N."/>
            <person name="Ovchinikova G."/>
            <person name="Pati A."/>
            <person name="Chen A."/>
            <person name="Palaniappan K."/>
            <person name="Mavromatis K."/>
            <person name="Liolios K."/>
            <person name="Brettin T."/>
            <person name="Fiebig A."/>
            <person name="Rohde M."/>
            <person name="Abt B."/>
            <person name="Goker M."/>
            <person name="Detter J.C."/>
            <person name="Woyke T."/>
            <person name="Bristow J."/>
            <person name="Eisen J.A."/>
            <person name="Markowitz V."/>
            <person name="Hugenholtz P."/>
            <person name="Kyrpides N.C."/>
            <person name="Klenk H.P."/>
            <person name="Lapidus A."/>
        </authorList>
    </citation>
    <scope>NUCLEOTIDE SEQUENCE [LARGE SCALE GENOMIC DNA]</scope>
    <source>
        <strain evidence="3">DSM 44963</strain>
    </source>
</reference>
<gene>
    <name evidence="2" type="ORF">Krac_4124</name>
</gene>
<protein>
    <submittedName>
        <fullName evidence="2">Tetratricopeptide TPR_2 repeat protein</fullName>
    </submittedName>
</protein>
<keyword evidence="3" id="KW-1185">Reference proteome</keyword>
<dbReference type="Gene3D" id="1.25.40.10">
    <property type="entry name" value="Tetratricopeptide repeat domain"/>
    <property type="match status" value="1"/>
</dbReference>
<evidence type="ECO:0000313" key="2">
    <source>
        <dbReference type="EMBL" id="EFH83187.1"/>
    </source>
</evidence>
<dbReference type="PROSITE" id="PS50005">
    <property type="entry name" value="TPR"/>
    <property type="match status" value="1"/>
</dbReference>
<dbReference type="eggNOG" id="COG0793">
    <property type="taxonomic scope" value="Bacteria"/>
</dbReference>
<name>D6TYA7_KTERA</name>
<dbReference type="InParanoid" id="D6TYA7"/>